<dbReference type="AlphaFoldDB" id="A0A1U7PY25"/>
<feature type="signal peptide" evidence="1">
    <location>
        <begin position="1"/>
        <end position="18"/>
    </location>
</feature>
<gene>
    <name evidence="2" type="ORF">SAMN05660493_03202</name>
</gene>
<dbReference type="Proteomes" id="UP000187261">
    <property type="component" value="Unassembled WGS sequence"/>
</dbReference>
<dbReference type="STRING" id="1121284.SAMN05660493_03202"/>
<accession>A0A1U7PY25</accession>
<proteinExistence type="predicted"/>
<dbReference type="InterPro" id="IPR005901">
    <property type="entry name" value="GLPGLI"/>
</dbReference>
<dbReference type="RefSeq" id="WP_076784494.1">
    <property type="nucleotide sequence ID" value="NZ_FTPU01000060.1"/>
</dbReference>
<reference evidence="3" key="1">
    <citation type="submission" date="2016-10" db="EMBL/GenBank/DDBJ databases">
        <authorList>
            <person name="Varghese N."/>
            <person name="Submissions S."/>
        </authorList>
    </citation>
    <scope>NUCLEOTIDE SEQUENCE [LARGE SCALE GENOMIC DNA]</scope>
    <source>
        <strain evidence="3">DSM 19482</strain>
    </source>
</reference>
<keyword evidence="1" id="KW-0732">Signal</keyword>
<evidence type="ECO:0000313" key="3">
    <source>
        <dbReference type="Proteomes" id="UP000187261"/>
    </source>
</evidence>
<dbReference type="OrthoDB" id="1440774at2"/>
<feature type="chain" id="PRO_5012459772" evidence="1">
    <location>
        <begin position="19"/>
        <end position="285"/>
    </location>
</feature>
<organism evidence="2 3">
    <name type="scientific">Epilithonimonas bovis DSM 19482</name>
    <dbReference type="NCBI Taxonomy" id="1121284"/>
    <lineage>
        <taxon>Bacteria</taxon>
        <taxon>Pseudomonadati</taxon>
        <taxon>Bacteroidota</taxon>
        <taxon>Flavobacteriia</taxon>
        <taxon>Flavobacteriales</taxon>
        <taxon>Weeksellaceae</taxon>
        <taxon>Chryseobacterium group</taxon>
        <taxon>Epilithonimonas</taxon>
    </lineage>
</organism>
<name>A0A1U7PY25_9FLAO</name>
<dbReference type="NCBIfam" id="TIGR01200">
    <property type="entry name" value="GLPGLI"/>
    <property type="match status" value="1"/>
</dbReference>
<dbReference type="EMBL" id="FTPU01000060">
    <property type="protein sequence ID" value="SIT98633.1"/>
    <property type="molecule type" value="Genomic_DNA"/>
</dbReference>
<sequence>MKHLTLLFSFLATGFVMAQNQRFVYEYMFKPDSLDKNNTLKEIMNLDVNQDGSVFYSHLLLERDSVWAAQIENGRSKGTIILDASKVKKSQAKFVVAKRYPAFETVFYYPVNAMNLAVESKAKINWEIRAETDTIEGFKVQKAVTTFAGKIWYAWFTNEIQIQDGPYKFCGLPGLILSVEDDKGDHIFRLIGSKKQSKNLIFSPVKGKAIEVTPQKFNQLWNEFKKDPAKNIKLIHGSAAMSDTLFYDSKSGNPLTKQELIKRKEDGDKAYFRKFNNFIEPQLFK</sequence>
<keyword evidence="3" id="KW-1185">Reference proteome</keyword>
<protein>
    <submittedName>
        <fullName evidence="2">GLPGLI family protein</fullName>
    </submittedName>
</protein>
<dbReference type="Pfam" id="PF09697">
    <property type="entry name" value="Porph_ging"/>
    <property type="match status" value="1"/>
</dbReference>
<evidence type="ECO:0000256" key="1">
    <source>
        <dbReference type="SAM" id="SignalP"/>
    </source>
</evidence>
<evidence type="ECO:0000313" key="2">
    <source>
        <dbReference type="EMBL" id="SIT98633.1"/>
    </source>
</evidence>